<gene>
    <name evidence="1" type="ORF">GCM10011355_01490</name>
</gene>
<dbReference type="InterPro" id="IPR008928">
    <property type="entry name" value="6-hairpin_glycosidase_sf"/>
</dbReference>
<sequence>MVGNGSLAMALDITGLQTFRDEYSAFSPLMTQAQWAWHSFPNPEGYTLEDTYRPIEAHGETYQYPYFNDWAVADENPAIAYMRRNPHRISLGRLSFVTANGEGVAPLDFSEVGNTSQTLDLWHGQADSSFEIDGQPVSVTTSAHRNRDMVLVEITSPLVASGDLGVEIAFPYVSQSLQPDPAEWNADDSHQTALEMAGDNTALFRRSLDEMTYVARATYDDGSTLRETGAHRYVLQAEGETDTLRLLLEYAPEESALETAIEFDTANRGAAQSWAAYWQQGGMVDFSGSTDPRAEELERRVVLSQYLTGVNTGGDFIPQEEGLYSNSWNGKFHHEMHGWHVAHFLLWNRDQQVAASLDWYNRTLDKAQARAEHYGRDGAWWPKMTADDAVESPSTINPFIMWQQPHPIYLAELAWRNDQSADLLEQYSEVVFETADLLATFLVWDDEKGAYVLGPPVIPVQEAYDAGTTVNPTFEVAYFAWGLETAQVWRERLGMERNAEWDEVLEGLSPLPTADGLYLPVDDMPDFWADAMRPQCAGGQGTVGGVDAAGDDPADHDCLNRDHPSFLMATGLIPGGERVDDDMMRRTMMVMDEHWDFRQTWGWDFPMMAMTAARLGETEKALDYLMMDAANNQYGLTGMTPRYHLGDDGYVKNADTYFPSNGSLLAAVALMVAGWDGAEAETPGFPDDGSWVIRYEDITPLP</sequence>
<accession>A0A8J3A4H3</accession>
<evidence type="ECO:0008006" key="3">
    <source>
        <dbReference type="Google" id="ProtNLM"/>
    </source>
</evidence>
<comment type="caution">
    <text evidence="1">The sequence shown here is derived from an EMBL/GenBank/DDBJ whole genome shotgun (WGS) entry which is preliminary data.</text>
</comment>
<dbReference type="AlphaFoldDB" id="A0A8J3A4H3"/>
<dbReference type="Proteomes" id="UP000621856">
    <property type="component" value="Unassembled WGS sequence"/>
</dbReference>
<protein>
    <recommendedName>
        <fullName evidence="3">Glycoside hydrolase family 65</fullName>
    </recommendedName>
</protein>
<dbReference type="EMBL" id="BMGZ01000001">
    <property type="protein sequence ID" value="GGH92304.1"/>
    <property type="molecule type" value="Genomic_DNA"/>
</dbReference>
<organism evidence="1 2">
    <name type="scientific">Aquisalinus luteolus</name>
    <dbReference type="NCBI Taxonomy" id="1566827"/>
    <lineage>
        <taxon>Bacteria</taxon>
        <taxon>Pseudomonadati</taxon>
        <taxon>Pseudomonadota</taxon>
        <taxon>Alphaproteobacteria</taxon>
        <taxon>Parvularculales</taxon>
        <taxon>Parvularculaceae</taxon>
        <taxon>Aquisalinus</taxon>
    </lineage>
</organism>
<proteinExistence type="predicted"/>
<dbReference type="Gene3D" id="1.50.10.10">
    <property type="match status" value="1"/>
</dbReference>
<name>A0A8J3A4H3_9PROT</name>
<evidence type="ECO:0000313" key="2">
    <source>
        <dbReference type="Proteomes" id="UP000621856"/>
    </source>
</evidence>
<reference evidence="1" key="1">
    <citation type="journal article" date="2014" name="Int. J. Syst. Evol. Microbiol.">
        <title>Complete genome sequence of Corynebacterium casei LMG S-19264T (=DSM 44701T), isolated from a smear-ripened cheese.</title>
        <authorList>
            <consortium name="US DOE Joint Genome Institute (JGI-PGF)"/>
            <person name="Walter F."/>
            <person name="Albersmeier A."/>
            <person name="Kalinowski J."/>
            <person name="Ruckert C."/>
        </authorList>
    </citation>
    <scope>NUCLEOTIDE SEQUENCE</scope>
    <source>
        <strain evidence="1">CGMCC 1.14984</strain>
    </source>
</reference>
<evidence type="ECO:0000313" key="1">
    <source>
        <dbReference type="EMBL" id="GGH92304.1"/>
    </source>
</evidence>
<dbReference type="GO" id="GO:0005975">
    <property type="term" value="P:carbohydrate metabolic process"/>
    <property type="evidence" value="ECO:0007669"/>
    <property type="project" value="InterPro"/>
</dbReference>
<dbReference type="SUPFAM" id="SSF48208">
    <property type="entry name" value="Six-hairpin glycosidases"/>
    <property type="match status" value="1"/>
</dbReference>
<dbReference type="InterPro" id="IPR012341">
    <property type="entry name" value="6hp_glycosidase-like_sf"/>
</dbReference>
<reference evidence="1" key="2">
    <citation type="submission" date="2020-09" db="EMBL/GenBank/DDBJ databases">
        <authorList>
            <person name="Sun Q."/>
            <person name="Zhou Y."/>
        </authorList>
    </citation>
    <scope>NUCLEOTIDE SEQUENCE</scope>
    <source>
        <strain evidence="1">CGMCC 1.14984</strain>
    </source>
</reference>